<evidence type="ECO:0000313" key="1">
    <source>
        <dbReference type="EMBL" id="MBO9200593.1"/>
    </source>
</evidence>
<sequence length="399" mass="43184">MKRILVFAFALICFRGSGQQILSQVQAKRGVFTDSLFLRNRWINGISTNLNTSDSSSNNLLATGSSLGPLIAGSFIQNQSSVVQPADLWIRGSAVIGSQNSYKSTMAQGWPSLFNVTHGNGEYGLSVQRSSVDQGPADIVLYKNAQIFAFDSYLRPLDLGDPIGQISFSGIAGDNTSVKSAMNITGRIEKAAPSYMSSGFVFNTTDNSGATRETYLNAQGNLLLGSDPGNINNNYKLNVASGDVKVSSLSADGDVLVIADSNGVLKKVYMGNGLGIYEGYLYVLGPGADDPDHNLQKYTASLRLYQNEVISYTYTSNMGQIVWTRDSVGHYTGTISGDVFFQPFTWLHSSTNPDSDNIGATRLYATDTHTLKLVVKDSNLNDTDDWKDITIDIRIFVSG</sequence>
<organism evidence="1 2">
    <name type="scientific">Niastella soli</name>
    <dbReference type="NCBI Taxonomy" id="2821487"/>
    <lineage>
        <taxon>Bacteria</taxon>
        <taxon>Pseudomonadati</taxon>
        <taxon>Bacteroidota</taxon>
        <taxon>Chitinophagia</taxon>
        <taxon>Chitinophagales</taxon>
        <taxon>Chitinophagaceae</taxon>
        <taxon>Niastella</taxon>
    </lineage>
</organism>
<reference evidence="1 2" key="1">
    <citation type="submission" date="2021-03" db="EMBL/GenBank/DDBJ databases">
        <title>Assistant Professor.</title>
        <authorList>
            <person name="Huq M.A."/>
        </authorList>
    </citation>
    <scope>NUCLEOTIDE SEQUENCE [LARGE SCALE GENOMIC DNA]</scope>
    <source>
        <strain evidence="1 2">MAH-29</strain>
    </source>
</reference>
<dbReference type="EMBL" id="JAGHKO010000001">
    <property type="protein sequence ID" value="MBO9200593.1"/>
    <property type="molecule type" value="Genomic_DNA"/>
</dbReference>
<comment type="caution">
    <text evidence="1">The sequence shown here is derived from an EMBL/GenBank/DDBJ whole genome shotgun (WGS) entry which is preliminary data.</text>
</comment>
<dbReference type="RefSeq" id="WP_209138633.1">
    <property type="nucleotide sequence ID" value="NZ_JAGHKO010000001.1"/>
</dbReference>
<name>A0ABS3YS35_9BACT</name>
<protein>
    <recommendedName>
        <fullName evidence="3">Bulb-type lectin domain-containing protein</fullName>
    </recommendedName>
</protein>
<dbReference type="Proteomes" id="UP000677244">
    <property type="component" value="Unassembled WGS sequence"/>
</dbReference>
<accession>A0ABS3YS35</accession>
<proteinExistence type="predicted"/>
<keyword evidence="2" id="KW-1185">Reference proteome</keyword>
<evidence type="ECO:0008006" key="3">
    <source>
        <dbReference type="Google" id="ProtNLM"/>
    </source>
</evidence>
<evidence type="ECO:0000313" key="2">
    <source>
        <dbReference type="Proteomes" id="UP000677244"/>
    </source>
</evidence>
<gene>
    <name evidence="1" type="ORF">J7I42_09995</name>
</gene>